<keyword evidence="4" id="KW-1185">Reference proteome</keyword>
<feature type="signal peptide" evidence="1">
    <location>
        <begin position="1"/>
        <end position="18"/>
    </location>
</feature>
<dbReference type="AlphaFoldDB" id="A0A2S4KZU7"/>
<dbReference type="PANTHER" id="PTHR30383">
    <property type="entry name" value="THIOESTERASE 1/PROTEASE 1/LYSOPHOSPHOLIPASE L1"/>
    <property type="match status" value="1"/>
</dbReference>
<dbReference type="InterPro" id="IPR036514">
    <property type="entry name" value="SGNH_hydro_sf"/>
</dbReference>
<dbReference type="STRING" id="94208.A0A2S4KZU7"/>
<name>A0A2S4KZU7_9HYPO</name>
<keyword evidence="1" id="KW-0732">Signal</keyword>
<dbReference type="InterPro" id="IPR013830">
    <property type="entry name" value="SGNH_hydro"/>
</dbReference>
<accession>A0A2S4KZU7</accession>
<feature type="domain" description="SGNH hydrolase-type esterase" evidence="2">
    <location>
        <begin position="141"/>
        <end position="279"/>
    </location>
</feature>
<dbReference type="EMBL" id="PKSG01000419">
    <property type="protein sequence ID" value="POR35687.1"/>
    <property type="molecule type" value="Genomic_DNA"/>
</dbReference>
<gene>
    <name evidence="3" type="ORF">TPAR_04111</name>
</gene>
<proteinExistence type="predicted"/>
<feature type="chain" id="PRO_5015410009" description="SGNH hydrolase-type esterase domain-containing protein" evidence="1">
    <location>
        <begin position="19"/>
        <end position="333"/>
    </location>
</feature>
<dbReference type="Pfam" id="PF13472">
    <property type="entry name" value="Lipase_GDSL_2"/>
    <property type="match status" value="1"/>
</dbReference>
<evidence type="ECO:0000313" key="3">
    <source>
        <dbReference type="EMBL" id="POR35687.1"/>
    </source>
</evidence>
<dbReference type="SUPFAM" id="SSF52266">
    <property type="entry name" value="SGNH hydrolase"/>
    <property type="match status" value="1"/>
</dbReference>
<dbReference type="Gene3D" id="3.40.50.1110">
    <property type="entry name" value="SGNH hydrolase"/>
    <property type="match status" value="1"/>
</dbReference>
<protein>
    <recommendedName>
        <fullName evidence="2">SGNH hydrolase-type esterase domain-containing protein</fullName>
    </recommendedName>
</protein>
<dbReference type="Proteomes" id="UP000237481">
    <property type="component" value="Unassembled WGS sequence"/>
</dbReference>
<comment type="caution">
    <text evidence="3">The sequence shown here is derived from an EMBL/GenBank/DDBJ whole genome shotgun (WGS) entry which is preliminary data.</text>
</comment>
<sequence>MRTSAITTVSCLLGLAAAASPKQIILSDNAGHGQVVRANATPGVLNPSDKLDLAVGKAIKQGTELRILCAGDSITLGTLSDTDGGDGNGYRLQLRNNLSKDSVVFAGTVTTDGTMSDGYFVCTRLSLPFILSCIVSLTPGPARQAGWPGKTINYISDEIEPSLKQRPNIILLHAGTNDMNPNSAISTEGNDPYGAVARLGALIDQMIKACPDAVILVAVIIDTCDSAQSPATHEFQSLIPGAVQRRLDDGHHVLAANFTSFPTSQLRDCIHPTNEGYRLMGDYWSDFIAQVPRDWIQAPVGPSPDRASGSGNTGIDKSLLMVFTALAALGIWP</sequence>
<dbReference type="InterPro" id="IPR051532">
    <property type="entry name" value="Ester_Hydrolysis_Enzymes"/>
</dbReference>
<dbReference type="PANTHER" id="PTHR30383:SF5">
    <property type="entry name" value="SGNH HYDROLASE-TYPE ESTERASE DOMAIN-CONTAINING PROTEIN"/>
    <property type="match status" value="1"/>
</dbReference>
<dbReference type="OrthoDB" id="2119228at2759"/>
<evidence type="ECO:0000313" key="4">
    <source>
        <dbReference type="Proteomes" id="UP000237481"/>
    </source>
</evidence>
<reference evidence="3 4" key="1">
    <citation type="submission" date="2018-01" db="EMBL/GenBank/DDBJ databases">
        <title>Harnessing the power of phylogenomics to disentangle the directionality and signatures of interkingdom host jumping in the parasitic fungal genus Tolypocladium.</title>
        <authorList>
            <person name="Quandt C.A."/>
            <person name="Patterson W."/>
            <person name="Spatafora J.W."/>
        </authorList>
    </citation>
    <scope>NUCLEOTIDE SEQUENCE [LARGE SCALE GENOMIC DNA]</scope>
    <source>
        <strain evidence="3 4">NRBC 100945</strain>
    </source>
</reference>
<dbReference type="GO" id="GO:0004622">
    <property type="term" value="F:phosphatidylcholine lysophospholipase activity"/>
    <property type="evidence" value="ECO:0007669"/>
    <property type="project" value="TreeGrafter"/>
</dbReference>
<organism evidence="3 4">
    <name type="scientific">Tolypocladium paradoxum</name>
    <dbReference type="NCBI Taxonomy" id="94208"/>
    <lineage>
        <taxon>Eukaryota</taxon>
        <taxon>Fungi</taxon>
        <taxon>Dikarya</taxon>
        <taxon>Ascomycota</taxon>
        <taxon>Pezizomycotina</taxon>
        <taxon>Sordariomycetes</taxon>
        <taxon>Hypocreomycetidae</taxon>
        <taxon>Hypocreales</taxon>
        <taxon>Ophiocordycipitaceae</taxon>
        <taxon>Tolypocladium</taxon>
    </lineage>
</organism>
<evidence type="ECO:0000256" key="1">
    <source>
        <dbReference type="SAM" id="SignalP"/>
    </source>
</evidence>
<evidence type="ECO:0000259" key="2">
    <source>
        <dbReference type="Pfam" id="PF13472"/>
    </source>
</evidence>
<dbReference type="CDD" id="cd01833">
    <property type="entry name" value="XynB_like"/>
    <property type="match status" value="1"/>
</dbReference>